<gene>
    <name evidence="1" type="ORF">B7Z70_14435</name>
</gene>
<dbReference type="Proteomes" id="UP000216779">
    <property type="component" value="Unassembled WGS sequence"/>
</dbReference>
<comment type="caution">
    <text evidence="1">The sequence shown here is derived from an EMBL/GenBank/DDBJ whole genome shotgun (WGS) entry which is preliminary data.</text>
</comment>
<sequence length="87" mass="10027">MDDGKPRWGLGISVPEYMAETSDFRPGEHAALFLLLLYAQKHGLVPDDNMADWLLARSRLELFFEQGGGYWKPASLDWIRRTRDDES</sequence>
<organism evidence="1 2">
    <name type="scientific">Acidithiobacillus ferrivorans</name>
    <dbReference type="NCBI Taxonomy" id="160808"/>
    <lineage>
        <taxon>Bacteria</taxon>
        <taxon>Pseudomonadati</taxon>
        <taxon>Pseudomonadota</taxon>
        <taxon>Acidithiobacillia</taxon>
        <taxon>Acidithiobacillales</taxon>
        <taxon>Acidithiobacillaceae</taxon>
        <taxon>Acidithiobacillus</taxon>
    </lineage>
</organism>
<proteinExistence type="predicted"/>
<evidence type="ECO:0000313" key="2">
    <source>
        <dbReference type="Proteomes" id="UP000216779"/>
    </source>
</evidence>
<reference evidence="1 2" key="1">
    <citation type="submission" date="2017-03" db="EMBL/GenBank/DDBJ databases">
        <title>Lifting the veil on microbial sulfur biogeochemistry in mining wastewaters.</title>
        <authorList>
            <person name="Kantor R.S."/>
            <person name="Colenbrander Nelson T."/>
            <person name="Marshall S."/>
            <person name="Bennett D."/>
            <person name="Apte S."/>
            <person name="Camacho D."/>
            <person name="Thomas B.C."/>
            <person name="Warren L.A."/>
            <person name="Banfield J.F."/>
        </authorList>
    </citation>
    <scope>NUCLEOTIDE SEQUENCE [LARGE SCALE GENOMIC DNA]</scope>
    <source>
        <strain evidence="1">21-59-9</strain>
    </source>
</reference>
<accession>A0A257SHS0</accession>
<protein>
    <submittedName>
        <fullName evidence="1">Uncharacterized protein</fullName>
    </submittedName>
</protein>
<name>A0A257SHS0_9PROT</name>
<dbReference type="AlphaFoldDB" id="A0A257SHS0"/>
<evidence type="ECO:0000313" key="1">
    <source>
        <dbReference type="EMBL" id="OYV72695.1"/>
    </source>
</evidence>
<dbReference type="EMBL" id="NCBC01000815">
    <property type="protein sequence ID" value="OYV72695.1"/>
    <property type="molecule type" value="Genomic_DNA"/>
</dbReference>